<dbReference type="OMA" id="CDRWRLA"/>
<keyword evidence="4" id="KW-0560">Oxidoreductase</keyword>
<sequence>MSGFKPLRIVIVGAGLGGLAAAFCFARDGHSVDLYERYSSFEPRGGGIMLRPNATRFLRQWGLEDDFKRIANPAAGTTFYNAHSGKFTSHIPGSPALMGGNPDSQTVRRETQILFHDKAKAAGAHLHFGVAVADVEEDSTAASIVLESGKRVEADIVLAADGVLSRLRPKIIPGAPGPIVGNTTLHQAQAAEHELLADKDAQDLVKTNDLEVYMVRGGGGYVVSSYKRSFGRHSAVFGIPEAADADERMWDEHGDIDYVRDYFKDSHPKLKAFLNIVTSCDRWRLAEMPDLPQWVSKHGRLVLLGNSAHAMYPNAAMGFSSIVEDIAALSYLLKTEQHRGIPALTIIWQEVRIPRVNRVKALASWNQSLYTTGVNTGSGTRKDSAGRSKAAAVSFADVEPDRDADFRTQAFVKWAFGYDAVEEVKKHMKNVAHQSRL</sequence>
<dbReference type="PANTHER" id="PTHR13789">
    <property type="entry name" value="MONOOXYGENASE"/>
    <property type="match status" value="1"/>
</dbReference>
<dbReference type="InterPro" id="IPR002938">
    <property type="entry name" value="FAD-bd"/>
</dbReference>
<dbReference type="GO" id="GO:0004497">
    <property type="term" value="F:monooxygenase activity"/>
    <property type="evidence" value="ECO:0007669"/>
    <property type="project" value="UniProtKB-KW"/>
</dbReference>
<evidence type="ECO:0000256" key="4">
    <source>
        <dbReference type="ARBA" id="ARBA00023002"/>
    </source>
</evidence>
<dbReference type="SUPFAM" id="SSF51905">
    <property type="entry name" value="FAD/NAD(P)-binding domain"/>
    <property type="match status" value="1"/>
</dbReference>
<dbReference type="AlphaFoldDB" id="A0A9Q8UR94"/>
<evidence type="ECO:0000313" key="7">
    <source>
        <dbReference type="EMBL" id="UJO19523.1"/>
    </source>
</evidence>
<evidence type="ECO:0000256" key="1">
    <source>
        <dbReference type="ARBA" id="ARBA00007992"/>
    </source>
</evidence>
<dbReference type="PANTHER" id="PTHR13789:SF309">
    <property type="entry name" value="PUTATIVE (AFU_ORTHOLOGUE AFUA_6G14510)-RELATED"/>
    <property type="match status" value="1"/>
</dbReference>
<comment type="similarity">
    <text evidence="1">Belongs to the paxM FAD-dependent monooxygenase family.</text>
</comment>
<keyword evidence="3" id="KW-0274">FAD</keyword>
<keyword evidence="2" id="KW-0285">Flavoprotein</keyword>
<evidence type="ECO:0000259" key="6">
    <source>
        <dbReference type="Pfam" id="PF01494"/>
    </source>
</evidence>
<evidence type="ECO:0000256" key="5">
    <source>
        <dbReference type="ARBA" id="ARBA00023033"/>
    </source>
</evidence>
<keyword evidence="8" id="KW-1185">Reference proteome</keyword>
<proteinExistence type="inferred from homology"/>
<dbReference type="InterPro" id="IPR036188">
    <property type="entry name" value="FAD/NAD-bd_sf"/>
</dbReference>
<dbReference type="RefSeq" id="XP_047763889.1">
    <property type="nucleotide sequence ID" value="XM_047905804.1"/>
</dbReference>
<dbReference type="OrthoDB" id="16820at2759"/>
<keyword evidence="5 7" id="KW-0503">Monooxygenase</keyword>
<dbReference type="GeneID" id="71986534"/>
<reference evidence="7" key="1">
    <citation type="submission" date="2021-12" db="EMBL/GenBank/DDBJ databases">
        <authorList>
            <person name="Zaccaron A."/>
            <person name="Stergiopoulos I."/>
        </authorList>
    </citation>
    <scope>NUCLEOTIDE SEQUENCE</scope>
    <source>
        <strain evidence="7">Race5_Kim</strain>
    </source>
</reference>
<dbReference type="PRINTS" id="PR00420">
    <property type="entry name" value="RNGMNOXGNASE"/>
</dbReference>
<reference evidence="7" key="2">
    <citation type="journal article" date="2022" name="Microb. Genom.">
        <title>A chromosome-scale genome assembly of the tomato pathogen Cladosporium fulvum reveals a compartmentalized genome architecture and the presence of a dispensable chromosome.</title>
        <authorList>
            <person name="Zaccaron A.Z."/>
            <person name="Chen L.H."/>
            <person name="Samaras A."/>
            <person name="Stergiopoulos I."/>
        </authorList>
    </citation>
    <scope>NUCLEOTIDE SEQUENCE</scope>
    <source>
        <strain evidence="7">Race5_Kim</strain>
    </source>
</reference>
<evidence type="ECO:0000256" key="2">
    <source>
        <dbReference type="ARBA" id="ARBA00022630"/>
    </source>
</evidence>
<dbReference type="Gene3D" id="3.50.50.60">
    <property type="entry name" value="FAD/NAD(P)-binding domain"/>
    <property type="match status" value="1"/>
</dbReference>
<organism evidence="7 8">
    <name type="scientific">Passalora fulva</name>
    <name type="common">Tomato leaf mold</name>
    <name type="synonym">Cladosporium fulvum</name>
    <dbReference type="NCBI Taxonomy" id="5499"/>
    <lineage>
        <taxon>Eukaryota</taxon>
        <taxon>Fungi</taxon>
        <taxon>Dikarya</taxon>
        <taxon>Ascomycota</taxon>
        <taxon>Pezizomycotina</taxon>
        <taxon>Dothideomycetes</taxon>
        <taxon>Dothideomycetidae</taxon>
        <taxon>Mycosphaerellales</taxon>
        <taxon>Mycosphaerellaceae</taxon>
        <taxon>Fulvia</taxon>
    </lineage>
</organism>
<dbReference type="Proteomes" id="UP000756132">
    <property type="component" value="Chromosome 6"/>
</dbReference>
<dbReference type="Pfam" id="PF01494">
    <property type="entry name" value="FAD_binding_3"/>
    <property type="match status" value="1"/>
</dbReference>
<dbReference type="KEGG" id="ffu:CLAFUR5_06656"/>
<gene>
    <name evidence="7" type="ORF">CLAFUR5_06656</name>
</gene>
<feature type="domain" description="FAD-binding" evidence="6">
    <location>
        <begin position="9"/>
        <end position="333"/>
    </location>
</feature>
<dbReference type="InterPro" id="IPR050493">
    <property type="entry name" value="FAD-dep_Monooxygenase_BioMet"/>
</dbReference>
<accession>A0A9Q8UR94</accession>
<evidence type="ECO:0000313" key="8">
    <source>
        <dbReference type="Proteomes" id="UP000756132"/>
    </source>
</evidence>
<dbReference type="GO" id="GO:0071949">
    <property type="term" value="F:FAD binding"/>
    <property type="evidence" value="ECO:0007669"/>
    <property type="project" value="InterPro"/>
</dbReference>
<evidence type="ECO:0000256" key="3">
    <source>
        <dbReference type="ARBA" id="ARBA00022827"/>
    </source>
</evidence>
<protein>
    <submittedName>
        <fullName evidence="7">FAD-dependent monooxygenase OpS4</fullName>
    </submittedName>
</protein>
<name>A0A9Q8UR94_PASFU</name>
<dbReference type="EMBL" id="CP090168">
    <property type="protein sequence ID" value="UJO19523.1"/>
    <property type="molecule type" value="Genomic_DNA"/>
</dbReference>